<protein>
    <submittedName>
        <fullName evidence="7">Spermidine/putrescine ABC transporter substrate-binding protein</fullName>
    </submittedName>
    <submittedName>
        <fullName evidence="6">Spermidine/putrescine transport system substrate-binding protein</fullName>
    </submittedName>
</protein>
<keyword evidence="3 5" id="KW-0732">Signal</keyword>
<dbReference type="AlphaFoldDB" id="A0A7Y4NZS2"/>
<evidence type="ECO:0000313" key="7">
    <source>
        <dbReference type="EMBL" id="NOL40294.1"/>
    </source>
</evidence>
<dbReference type="InterPro" id="IPR001188">
    <property type="entry name" value="Sperm_putr-bd"/>
</dbReference>
<dbReference type="SUPFAM" id="SSF53850">
    <property type="entry name" value="Periplasmic binding protein-like II"/>
    <property type="match status" value="1"/>
</dbReference>
<feature type="chain" id="PRO_5038257983" evidence="5">
    <location>
        <begin position="23"/>
        <end position="364"/>
    </location>
</feature>
<dbReference type="PRINTS" id="PR00909">
    <property type="entry name" value="SPERMDNBNDNG"/>
</dbReference>
<dbReference type="Pfam" id="PF13416">
    <property type="entry name" value="SBP_bac_8"/>
    <property type="match status" value="1"/>
</dbReference>
<proteinExistence type="predicted"/>
<name>A0A7Y4NZS2_9ACTN</name>
<reference evidence="6 9" key="2">
    <citation type="submission" date="2020-08" db="EMBL/GenBank/DDBJ databases">
        <title>Sequencing the genomes of 1000 actinobacteria strains.</title>
        <authorList>
            <person name="Klenk H.-P."/>
        </authorList>
    </citation>
    <scope>NUCLEOTIDE SEQUENCE [LARGE SCALE GENOMIC DNA]</scope>
    <source>
        <strain evidence="6 9">DSM 15626</strain>
    </source>
</reference>
<dbReference type="GO" id="GO:0015846">
    <property type="term" value="P:polyamine transport"/>
    <property type="evidence" value="ECO:0007669"/>
    <property type="project" value="InterPro"/>
</dbReference>
<evidence type="ECO:0000256" key="2">
    <source>
        <dbReference type="ARBA" id="ARBA00022448"/>
    </source>
</evidence>
<keyword evidence="4" id="KW-0574">Periplasm</keyword>
<keyword evidence="2" id="KW-0813">Transport</keyword>
<evidence type="ECO:0000313" key="6">
    <source>
        <dbReference type="EMBL" id="MBB6569881.1"/>
    </source>
</evidence>
<evidence type="ECO:0000256" key="4">
    <source>
        <dbReference type="ARBA" id="ARBA00022764"/>
    </source>
</evidence>
<comment type="caution">
    <text evidence="7">The sequence shown here is derived from an EMBL/GenBank/DDBJ whole genome shotgun (WGS) entry which is preliminary data.</text>
</comment>
<organism evidence="7 8">
    <name type="scientific">Kribbella sandramycini</name>
    <dbReference type="NCBI Taxonomy" id="60450"/>
    <lineage>
        <taxon>Bacteria</taxon>
        <taxon>Bacillati</taxon>
        <taxon>Actinomycetota</taxon>
        <taxon>Actinomycetes</taxon>
        <taxon>Propionibacteriales</taxon>
        <taxon>Kribbellaceae</taxon>
        <taxon>Kribbella</taxon>
    </lineage>
</organism>
<dbReference type="InterPro" id="IPR006059">
    <property type="entry name" value="SBP"/>
</dbReference>
<dbReference type="CDD" id="cd13590">
    <property type="entry name" value="PBP2_PotD_PotF_like"/>
    <property type="match status" value="1"/>
</dbReference>
<comment type="subcellular location">
    <subcellularLocation>
        <location evidence="1">Periplasm</location>
    </subcellularLocation>
</comment>
<evidence type="ECO:0000256" key="3">
    <source>
        <dbReference type="ARBA" id="ARBA00022729"/>
    </source>
</evidence>
<evidence type="ECO:0000256" key="5">
    <source>
        <dbReference type="SAM" id="SignalP"/>
    </source>
</evidence>
<dbReference type="GO" id="GO:0019808">
    <property type="term" value="F:polyamine binding"/>
    <property type="evidence" value="ECO:0007669"/>
    <property type="project" value="InterPro"/>
</dbReference>
<gene>
    <name evidence="6" type="ORF">HNR71_005518</name>
    <name evidence="7" type="ORF">HPO96_08565</name>
</gene>
<dbReference type="EMBL" id="JACHKF010000001">
    <property type="protein sequence ID" value="MBB6569881.1"/>
    <property type="molecule type" value="Genomic_DNA"/>
</dbReference>
<keyword evidence="8" id="KW-1185">Reference proteome</keyword>
<dbReference type="PROSITE" id="PS51257">
    <property type="entry name" value="PROKAR_LIPOPROTEIN"/>
    <property type="match status" value="1"/>
</dbReference>
<dbReference type="GO" id="GO:0042597">
    <property type="term" value="C:periplasmic space"/>
    <property type="evidence" value="ECO:0007669"/>
    <property type="project" value="UniProtKB-SubCell"/>
</dbReference>
<accession>A0A7Y4NZS2</accession>
<dbReference type="PANTHER" id="PTHR30222">
    <property type="entry name" value="SPERMIDINE/PUTRESCINE-BINDING PERIPLASMIC PROTEIN"/>
    <property type="match status" value="1"/>
</dbReference>
<evidence type="ECO:0000313" key="9">
    <source>
        <dbReference type="Proteomes" id="UP000553957"/>
    </source>
</evidence>
<evidence type="ECO:0000256" key="1">
    <source>
        <dbReference type="ARBA" id="ARBA00004418"/>
    </source>
</evidence>
<reference evidence="7 8" key="1">
    <citation type="submission" date="2020-05" db="EMBL/GenBank/DDBJ databases">
        <title>Genome sequence of Kribbella sandramycini ATCC 39419.</title>
        <authorList>
            <person name="Maclea K.S."/>
            <person name="Fair J.L."/>
        </authorList>
    </citation>
    <scope>NUCLEOTIDE SEQUENCE [LARGE SCALE GENOMIC DNA]</scope>
    <source>
        <strain evidence="7 8">ATCC 39419</strain>
    </source>
</reference>
<dbReference type="EMBL" id="JABJRC010000002">
    <property type="protein sequence ID" value="NOL40294.1"/>
    <property type="molecule type" value="Genomic_DNA"/>
</dbReference>
<sequence>MNLRHLAALLAAALAISGCSSGGGDADQPAVVERGSTLTIYSWADYIAPENLKTFEQQTGVRVQVDAYASAEEAVAKLRLTQGTSGYDLVVMDGSYVPQLAQNKALLPWDKSRLPGIAGLSPTFTGKSWDPDNTYAIPKTGGSTGFVWDSAVVKTPPADWNGFYDRFADPAVKGRTSVIDGAPSFVGSYFWGNGISDQSTNTADYTAAQQYYEAKVLGHLKEFNSYPRANLAAGDLVLAQAFTGDARGALLDGPKTLRFALGAPKTDLYVDHWVLPKGSKNTAAAHAFVEFLLQPENAAKETESHGYYTGVEASRKFLPKDLPFQELVFFDAGVPADRFVPAEVTPARKLAVSTFQRLKAVGSR</sequence>
<dbReference type="PANTHER" id="PTHR30222:SF17">
    <property type="entry name" value="SPERMIDINE_PUTRESCINE-BINDING PERIPLASMIC PROTEIN"/>
    <property type="match status" value="1"/>
</dbReference>
<dbReference type="Gene3D" id="3.40.190.10">
    <property type="entry name" value="Periplasmic binding protein-like II"/>
    <property type="match status" value="2"/>
</dbReference>
<feature type="signal peptide" evidence="5">
    <location>
        <begin position="1"/>
        <end position="22"/>
    </location>
</feature>
<dbReference type="RefSeq" id="WP_171672712.1">
    <property type="nucleotide sequence ID" value="NZ_BAAAGT010000002.1"/>
</dbReference>
<evidence type="ECO:0000313" key="8">
    <source>
        <dbReference type="Proteomes" id="UP000534306"/>
    </source>
</evidence>
<dbReference type="Proteomes" id="UP000553957">
    <property type="component" value="Unassembled WGS sequence"/>
</dbReference>
<dbReference type="Proteomes" id="UP000534306">
    <property type="component" value="Unassembled WGS sequence"/>
</dbReference>